<keyword evidence="11" id="KW-1185">Reference proteome</keyword>
<dbReference type="Proteomes" id="UP001519343">
    <property type="component" value="Unassembled WGS sequence"/>
</dbReference>
<evidence type="ECO:0000256" key="1">
    <source>
        <dbReference type="ARBA" id="ARBA00004236"/>
    </source>
</evidence>
<comment type="subcellular location">
    <subcellularLocation>
        <location evidence="1">Cell membrane</location>
    </subcellularLocation>
</comment>
<dbReference type="InterPro" id="IPR003660">
    <property type="entry name" value="HAMP_dom"/>
</dbReference>
<gene>
    <name evidence="10" type="ORF">J2Z37_004031</name>
</gene>
<dbReference type="PANTHER" id="PTHR32089:SF112">
    <property type="entry name" value="LYSOZYME-LIKE PROTEIN-RELATED"/>
    <property type="match status" value="1"/>
</dbReference>
<keyword evidence="2" id="KW-1003">Cell membrane</keyword>
<sequence length="427" mass="46509">MKKKHRFGLQKKIVLGIALLSAVTYGTSFAILTFLSDYFSSYFSAGVFQGIVLLLGVLWSSLFGWIAARMITKPIIQLEKSAEQAATGDLRVKVAIPKGEDELRSLAIAFERMLNNLQQMVRDIEENFHHTGQNVEELTQASQIAANQAEQIGYTIEGIAVGAREQSEATQSMLSSLEEVDHLADEVNLRTDQTRSMTQNMVGTIEKSAQVVGSLVSGMTRLADENEQSIEVVRRLELNAKEISEISKLVGGIAEQTNLLALNASIEAARAGEHGRGFAVVAEEVRKLADQSGQAVQGINKLITQIQQEVSVVVKQISEQVKLAKVESARGEETNQALQNITESVDRVVDAIEYIVETVGRQVVNMKQTLNQARSVAKIAEEASLGSQTAASAAQEQTAVMEEIAAAGMVLREQAEKLKGHISRFTV</sequence>
<dbReference type="SUPFAM" id="SSF58104">
    <property type="entry name" value="Methyl-accepting chemotaxis protein (MCP) signaling domain"/>
    <property type="match status" value="1"/>
</dbReference>
<dbReference type="Pfam" id="PF00672">
    <property type="entry name" value="HAMP"/>
    <property type="match status" value="1"/>
</dbReference>
<dbReference type="Gene3D" id="1.10.287.950">
    <property type="entry name" value="Methyl-accepting chemotaxis protein"/>
    <property type="match status" value="1"/>
</dbReference>
<dbReference type="PROSITE" id="PS50885">
    <property type="entry name" value="HAMP"/>
    <property type="match status" value="1"/>
</dbReference>
<dbReference type="RefSeq" id="WP_209812025.1">
    <property type="nucleotide sequence ID" value="NZ_JAGGKT010000015.1"/>
</dbReference>
<evidence type="ECO:0000256" key="4">
    <source>
        <dbReference type="ARBA" id="ARBA00023224"/>
    </source>
</evidence>
<organism evidence="10 11">
    <name type="scientific">Ammoniphilus resinae</name>
    <dbReference type="NCBI Taxonomy" id="861532"/>
    <lineage>
        <taxon>Bacteria</taxon>
        <taxon>Bacillati</taxon>
        <taxon>Bacillota</taxon>
        <taxon>Bacilli</taxon>
        <taxon>Bacillales</taxon>
        <taxon>Paenibacillaceae</taxon>
        <taxon>Aneurinibacillus group</taxon>
        <taxon>Ammoniphilus</taxon>
    </lineage>
</organism>
<dbReference type="SMART" id="SM00283">
    <property type="entry name" value="MA"/>
    <property type="match status" value="1"/>
</dbReference>
<evidence type="ECO:0000256" key="5">
    <source>
        <dbReference type="ARBA" id="ARBA00029447"/>
    </source>
</evidence>
<proteinExistence type="inferred from homology"/>
<evidence type="ECO:0000256" key="6">
    <source>
        <dbReference type="PROSITE-ProRule" id="PRU00284"/>
    </source>
</evidence>
<feature type="domain" description="Methyl-accepting transducer" evidence="8">
    <location>
        <begin position="141"/>
        <end position="405"/>
    </location>
</feature>
<dbReference type="SMART" id="SM00304">
    <property type="entry name" value="HAMP"/>
    <property type="match status" value="1"/>
</dbReference>
<keyword evidence="4 6" id="KW-0807">Transducer</keyword>
<dbReference type="PROSITE" id="PS50111">
    <property type="entry name" value="CHEMOTAXIS_TRANSDUC_2"/>
    <property type="match status" value="1"/>
</dbReference>
<comment type="caution">
    <text evidence="10">The sequence shown here is derived from an EMBL/GenBank/DDBJ whole genome shotgun (WGS) entry which is preliminary data.</text>
</comment>
<comment type="similarity">
    <text evidence="5">Belongs to the methyl-accepting chemotaxis (MCP) protein family.</text>
</comment>
<dbReference type="InterPro" id="IPR004089">
    <property type="entry name" value="MCPsignal_dom"/>
</dbReference>
<evidence type="ECO:0000313" key="10">
    <source>
        <dbReference type="EMBL" id="MBP1934014.1"/>
    </source>
</evidence>
<feature type="domain" description="HAMP" evidence="9">
    <location>
        <begin position="69"/>
        <end position="122"/>
    </location>
</feature>
<keyword evidence="3 7" id="KW-0472">Membrane</keyword>
<dbReference type="PANTHER" id="PTHR32089">
    <property type="entry name" value="METHYL-ACCEPTING CHEMOTAXIS PROTEIN MCPB"/>
    <property type="match status" value="1"/>
</dbReference>
<keyword evidence="7" id="KW-0812">Transmembrane</keyword>
<evidence type="ECO:0000256" key="7">
    <source>
        <dbReference type="SAM" id="Phobius"/>
    </source>
</evidence>
<evidence type="ECO:0000259" key="9">
    <source>
        <dbReference type="PROSITE" id="PS50885"/>
    </source>
</evidence>
<feature type="transmembrane region" description="Helical" evidence="7">
    <location>
        <begin position="47"/>
        <end position="68"/>
    </location>
</feature>
<evidence type="ECO:0000256" key="3">
    <source>
        <dbReference type="ARBA" id="ARBA00023136"/>
    </source>
</evidence>
<reference evidence="10 11" key="1">
    <citation type="submission" date="2021-03" db="EMBL/GenBank/DDBJ databases">
        <title>Genomic Encyclopedia of Type Strains, Phase IV (KMG-IV): sequencing the most valuable type-strain genomes for metagenomic binning, comparative biology and taxonomic classification.</title>
        <authorList>
            <person name="Goeker M."/>
        </authorList>
    </citation>
    <scope>NUCLEOTIDE SEQUENCE [LARGE SCALE GENOMIC DNA]</scope>
    <source>
        <strain evidence="10 11">DSM 24738</strain>
    </source>
</reference>
<feature type="transmembrane region" description="Helical" evidence="7">
    <location>
        <begin position="12"/>
        <end position="35"/>
    </location>
</feature>
<name>A0ABS4GUT9_9BACL</name>
<dbReference type="Pfam" id="PF00015">
    <property type="entry name" value="MCPsignal"/>
    <property type="match status" value="1"/>
</dbReference>
<dbReference type="CDD" id="cd06225">
    <property type="entry name" value="HAMP"/>
    <property type="match status" value="1"/>
</dbReference>
<evidence type="ECO:0000313" key="11">
    <source>
        <dbReference type="Proteomes" id="UP001519343"/>
    </source>
</evidence>
<evidence type="ECO:0000259" key="8">
    <source>
        <dbReference type="PROSITE" id="PS50111"/>
    </source>
</evidence>
<keyword evidence="7" id="KW-1133">Transmembrane helix</keyword>
<evidence type="ECO:0000256" key="2">
    <source>
        <dbReference type="ARBA" id="ARBA00022475"/>
    </source>
</evidence>
<dbReference type="Gene3D" id="1.10.8.500">
    <property type="entry name" value="HAMP domain in histidine kinase"/>
    <property type="match status" value="1"/>
</dbReference>
<accession>A0ABS4GUT9</accession>
<protein>
    <submittedName>
        <fullName evidence="10">Methyl-accepting chemotaxis protein</fullName>
    </submittedName>
</protein>
<dbReference type="EMBL" id="JAGGKT010000015">
    <property type="protein sequence ID" value="MBP1934014.1"/>
    <property type="molecule type" value="Genomic_DNA"/>
</dbReference>